<keyword evidence="1" id="KW-0496">Mitochondrion</keyword>
<accession>A0A1Y0AYR4</accession>
<organism evidence="1">
    <name type="scientific">Utricularia reniformis</name>
    <dbReference type="NCBI Taxonomy" id="192314"/>
    <lineage>
        <taxon>Eukaryota</taxon>
        <taxon>Viridiplantae</taxon>
        <taxon>Streptophyta</taxon>
        <taxon>Embryophyta</taxon>
        <taxon>Tracheophyta</taxon>
        <taxon>Spermatophyta</taxon>
        <taxon>Magnoliopsida</taxon>
        <taxon>eudicotyledons</taxon>
        <taxon>Gunneridae</taxon>
        <taxon>Pentapetalae</taxon>
        <taxon>asterids</taxon>
        <taxon>lamiids</taxon>
        <taxon>Lamiales</taxon>
        <taxon>Lentibulariaceae</taxon>
        <taxon>Utricularia</taxon>
    </lineage>
</organism>
<dbReference type="AlphaFoldDB" id="A0A1Y0AYR4"/>
<proteinExistence type="predicted"/>
<evidence type="ECO:0000313" key="1">
    <source>
        <dbReference type="EMBL" id="ART30295.1"/>
    </source>
</evidence>
<gene>
    <name evidence="1" type="ORF">AEK19_MT0595</name>
</gene>
<sequence length="54" mass="6666">MRLSYYITEHSLSSKQPSRLRCVYRWSVLRTFRWMQVSSTLCDLFWKQRYDGAQ</sequence>
<reference evidence="1" key="1">
    <citation type="submission" date="2017-03" db="EMBL/GenBank/DDBJ databases">
        <title>The mitochondrial genome of the carnivorous plant Utricularia reniformis (Lentibulariaceae): structure, comparative analysis and evolutionary landmarks.</title>
        <authorList>
            <person name="Silva S.R."/>
            <person name="Alvarenga D.O."/>
            <person name="Michael T.P."/>
            <person name="Miranda V.F.O."/>
            <person name="Varani A.M."/>
        </authorList>
    </citation>
    <scope>NUCLEOTIDE SEQUENCE</scope>
</reference>
<protein>
    <submittedName>
        <fullName evidence="1">Uncharacterized protein</fullName>
    </submittedName>
</protein>
<name>A0A1Y0AYR4_9LAMI</name>
<geneLocation type="mitochondrion" evidence="1"/>
<dbReference type="EMBL" id="KY774314">
    <property type="protein sequence ID" value="ART30295.1"/>
    <property type="molecule type" value="Genomic_DNA"/>
</dbReference>